<proteinExistence type="predicted"/>
<protein>
    <submittedName>
        <fullName evidence="1">Uncharacterized protein</fullName>
    </submittedName>
</protein>
<dbReference type="Pfam" id="PF20392">
    <property type="entry name" value="DUF6687"/>
    <property type="match status" value="1"/>
</dbReference>
<dbReference type="RefSeq" id="WP_009900174.1">
    <property type="nucleotide sequence ID" value="NZ_CP008915.2"/>
</dbReference>
<comment type="caution">
    <text evidence="1">The sequence shown here is derived from an EMBL/GenBank/DDBJ whole genome shotgun (WGS) entry which is preliminary data.</text>
</comment>
<dbReference type="AlphaFoldDB" id="A0AAW9CKC4"/>
<organism evidence="1 2">
    <name type="scientific">Burkholderia thailandensis</name>
    <dbReference type="NCBI Taxonomy" id="57975"/>
    <lineage>
        <taxon>Bacteria</taxon>
        <taxon>Pseudomonadati</taxon>
        <taxon>Pseudomonadota</taxon>
        <taxon>Betaproteobacteria</taxon>
        <taxon>Burkholderiales</taxon>
        <taxon>Burkholderiaceae</taxon>
        <taxon>Burkholderia</taxon>
        <taxon>pseudomallei group</taxon>
    </lineage>
</organism>
<evidence type="ECO:0000313" key="1">
    <source>
        <dbReference type="EMBL" id="MDW9250970.1"/>
    </source>
</evidence>
<dbReference type="KEGG" id="btha:DR62_3691"/>
<name>A0AAW9CKC4_BURTH</name>
<sequence>MTTLLPLHDGDHAVQFDDDVAARLAGFELRLLAGRVVAMRENQFIDLQNLIAGDGAFTRDGDPHDLRRRNLGTLHYDFGGHGELVPRDAETDAARLAVALAHAGESARPPSPAAPRSPMQTVRLSPGDRLAFVPFEHARDVPNISADATHNAATRLTLSHWPANRTPARYKANLSTESVLRFVAERADDPDVRHMTTDHFDLDGLASVYGLIAPDHALRHQARLVELARFGDFARGRSDAARRLAFALDAVAARTSREIGAPHDESARIARLFRALLPALRDLLDAPSPPEALWRDADRHHAETEALLDHPDAALEQHPALDLAVFRLPAAPALRAGAARRYFGLSPIGFHNRTPLSTLAIVAHGDVVVHQRYEGWVERVSAAPRPRRDLSILARALRAAEPHACRWQYDGVQHIMPRLGHDGAQPSGLPAEAVVDALKRLLAIAPAAWTPTPDAPSERTASGALG</sequence>
<accession>A0AAW9CKC4</accession>
<dbReference type="EMBL" id="QXCT01000001">
    <property type="protein sequence ID" value="MDW9250970.1"/>
    <property type="molecule type" value="Genomic_DNA"/>
</dbReference>
<reference evidence="1" key="1">
    <citation type="submission" date="2018-08" db="EMBL/GenBank/DDBJ databases">
        <title>Identification of Burkholderia cepacia strains that express a Burkholderia pseudomallei-like capsular polysaccharide.</title>
        <authorList>
            <person name="Burtnick M.N."/>
            <person name="Vongsouvath M."/>
            <person name="Newton P."/>
            <person name="Wuthiekanun V."/>
            <person name="Limmathurotsakul D."/>
            <person name="Brett P.J."/>
            <person name="Chantratita N."/>
            <person name="Dance D.A."/>
        </authorList>
    </citation>
    <scope>NUCLEOTIDE SEQUENCE</scope>
    <source>
        <strain evidence="1">SBXCC001</strain>
    </source>
</reference>
<evidence type="ECO:0000313" key="2">
    <source>
        <dbReference type="Proteomes" id="UP001272137"/>
    </source>
</evidence>
<dbReference type="Proteomes" id="UP001272137">
    <property type="component" value="Unassembled WGS sequence"/>
</dbReference>
<gene>
    <name evidence="1" type="ORF">C7S16_4163</name>
</gene>
<dbReference type="InterPro" id="IPR046509">
    <property type="entry name" value="DUF6687"/>
</dbReference>